<keyword evidence="6" id="KW-1185">Reference proteome</keyword>
<dbReference type="InterPro" id="IPR009057">
    <property type="entry name" value="Homeodomain-like_sf"/>
</dbReference>
<dbReference type="InterPro" id="IPR050204">
    <property type="entry name" value="AraC_XylS_family_regulators"/>
</dbReference>
<sequence>MGQASVGEVMNVAVVAPPSACLSSIGAMVDSIRLTRRYIYRQYGAVDVLPASERFDLAELHLLSIGTERTVTLEGITLAAEGRAIAGQAPDLLFVADYIPPGDQPEIAAAAFADWLRERAGAGATIAASGASVALLASTGLLDGRRASAPWWMIDALRELYPKVAFTAADAVAEDGRLLTSAGAAVDHLLCIRLMDRIASRNSSRWLQRRLFPQDTMLAPSPAIADHDLLLARAQQWLTEHLSQPVTVLQLAEALQVNRRTLHRHFVDGTGLSPHAWLQMLRIEAAKSMLTRSTFSIERISGLVGYSDVSFFRQIFRRETGSSPLRWRSDTRRAGAGRQG</sequence>
<reference evidence="5 6" key="1">
    <citation type="submission" date="2023-03" db="EMBL/GenBank/DDBJ databases">
        <title>Novosphingobium cyanobacteriorum sp. nov., isolated from a eutrophic reservoir during the Microcystis bloom period.</title>
        <authorList>
            <person name="Kang M."/>
            <person name="Le V."/>
            <person name="Ko S.-R."/>
            <person name="Lee S.-A."/>
            <person name="Ahn C.-Y."/>
        </authorList>
    </citation>
    <scope>NUCLEOTIDE SEQUENCE [LARGE SCALE GENOMIC DNA]</scope>
    <source>
        <strain evidence="5 6">HBC54</strain>
    </source>
</reference>
<name>A0ABT6CLY6_9SPHN</name>
<dbReference type="Pfam" id="PF12833">
    <property type="entry name" value="HTH_18"/>
    <property type="match status" value="1"/>
</dbReference>
<protein>
    <submittedName>
        <fullName evidence="5">Helix-turn-helix domain-containing protein</fullName>
    </submittedName>
</protein>
<dbReference type="PANTHER" id="PTHR46796">
    <property type="entry name" value="HTH-TYPE TRANSCRIPTIONAL ACTIVATOR RHAS-RELATED"/>
    <property type="match status" value="1"/>
</dbReference>
<evidence type="ECO:0000313" key="5">
    <source>
        <dbReference type="EMBL" id="MDF8334934.1"/>
    </source>
</evidence>
<dbReference type="Gene3D" id="3.40.50.880">
    <property type="match status" value="1"/>
</dbReference>
<keyword evidence="1" id="KW-0805">Transcription regulation</keyword>
<evidence type="ECO:0000256" key="3">
    <source>
        <dbReference type="ARBA" id="ARBA00023163"/>
    </source>
</evidence>
<dbReference type="Proteomes" id="UP001222770">
    <property type="component" value="Unassembled WGS sequence"/>
</dbReference>
<dbReference type="PROSITE" id="PS01124">
    <property type="entry name" value="HTH_ARAC_FAMILY_2"/>
    <property type="match status" value="1"/>
</dbReference>
<proteinExistence type="predicted"/>
<dbReference type="SUPFAM" id="SSF52317">
    <property type="entry name" value="Class I glutamine amidotransferase-like"/>
    <property type="match status" value="1"/>
</dbReference>
<comment type="caution">
    <text evidence="5">The sequence shown here is derived from an EMBL/GenBank/DDBJ whole genome shotgun (WGS) entry which is preliminary data.</text>
</comment>
<dbReference type="InterPro" id="IPR018060">
    <property type="entry name" value="HTH_AraC"/>
</dbReference>
<keyword evidence="3" id="KW-0804">Transcription</keyword>
<evidence type="ECO:0000256" key="2">
    <source>
        <dbReference type="ARBA" id="ARBA00023125"/>
    </source>
</evidence>
<dbReference type="RefSeq" id="WP_277279705.1">
    <property type="nucleotide sequence ID" value="NZ_JAROCY010000018.1"/>
</dbReference>
<accession>A0ABT6CLY6</accession>
<organism evidence="5 6">
    <name type="scientific">Novosphingobium cyanobacteriorum</name>
    <dbReference type="NCBI Taxonomy" id="3024215"/>
    <lineage>
        <taxon>Bacteria</taxon>
        <taxon>Pseudomonadati</taxon>
        <taxon>Pseudomonadota</taxon>
        <taxon>Alphaproteobacteria</taxon>
        <taxon>Sphingomonadales</taxon>
        <taxon>Sphingomonadaceae</taxon>
        <taxon>Novosphingobium</taxon>
    </lineage>
</organism>
<keyword evidence="2" id="KW-0238">DNA-binding</keyword>
<feature type="domain" description="HTH araC/xylS-type" evidence="4">
    <location>
        <begin position="232"/>
        <end position="330"/>
    </location>
</feature>
<dbReference type="SUPFAM" id="SSF46689">
    <property type="entry name" value="Homeodomain-like"/>
    <property type="match status" value="2"/>
</dbReference>
<evidence type="ECO:0000256" key="1">
    <source>
        <dbReference type="ARBA" id="ARBA00023015"/>
    </source>
</evidence>
<evidence type="ECO:0000313" key="6">
    <source>
        <dbReference type="Proteomes" id="UP001222770"/>
    </source>
</evidence>
<gene>
    <name evidence="5" type="ORF">POM99_17130</name>
</gene>
<dbReference type="InterPro" id="IPR029062">
    <property type="entry name" value="Class_I_gatase-like"/>
</dbReference>
<dbReference type="SMART" id="SM00342">
    <property type="entry name" value="HTH_ARAC"/>
    <property type="match status" value="1"/>
</dbReference>
<dbReference type="EMBL" id="JAROCY010000018">
    <property type="protein sequence ID" value="MDF8334934.1"/>
    <property type="molecule type" value="Genomic_DNA"/>
</dbReference>
<evidence type="ECO:0000259" key="4">
    <source>
        <dbReference type="PROSITE" id="PS01124"/>
    </source>
</evidence>
<dbReference type="Gene3D" id="1.10.10.60">
    <property type="entry name" value="Homeodomain-like"/>
    <property type="match status" value="1"/>
</dbReference>